<keyword evidence="1" id="KW-0677">Repeat</keyword>
<dbReference type="SUPFAM" id="SSF54928">
    <property type="entry name" value="RNA-binding domain, RBD"/>
    <property type="match status" value="2"/>
</dbReference>
<dbReference type="InterPro" id="IPR002343">
    <property type="entry name" value="Hud_Sxl_RNA"/>
</dbReference>
<sequence length="367" mass="36494">MALPPRGGPPSEDLFVTGLPMDCTAVQAKQIFQQYGGVKQANVLPVAAGKTAAAAFVIMNSVEDAKWVIDNVNGNVPQGLSNPVTVSFATPRTQRPAGGKGMKGDGTGMPPEMMKMMTMLMSAMGGKGGGSGDAWGSESGGGGKGSAWGGASGGGWEKGAGGWGGAGGGWGGDGGWGSGGGYGKGYDQYKGGGKGWGGGRVTSAQSCASHALEAPEMPSVMTGLPMDSTSEGVKQTFSQYGTVKESTVLPVKPGKDAAAAFVIMNTVDDAKWIVENVNGNVPQGLMTQVTVVFATPREQRKGGGKGKKGMDGMWNMMSMMMGGGGWGGGGWGGGGWGGGWGKGGGGGDWGGCGGGAWAGNGGKGKGW</sequence>
<evidence type="ECO:0000313" key="6">
    <source>
        <dbReference type="EMBL" id="OLQ05869.1"/>
    </source>
</evidence>
<keyword evidence="7" id="KW-1185">Reference proteome</keyword>
<dbReference type="InterPro" id="IPR052462">
    <property type="entry name" value="SLIRP/GR-RBP-like"/>
</dbReference>
<feature type="domain" description="RRM" evidence="5">
    <location>
        <begin position="12"/>
        <end position="91"/>
    </location>
</feature>
<dbReference type="GO" id="GO:1990904">
    <property type="term" value="C:ribonucleoprotein complex"/>
    <property type="evidence" value="ECO:0007669"/>
    <property type="project" value="InterPro"/>
</dbReference>
<dbReference type="OrthoDB" id="266020at2759"/>
<dbReference type="PRINTS" id="PR00961">
    <property type="entry name" value="HUDSXLRNA"/>
</dbReference>
<feature type="region of interest" description="Disordered" evidence="4">
    <location>
        <begin position="83"/>
        <end position="106"/>
    </location>
</feature>
<feature type="domain" description="RRM" evidence="5">
    <location>
        <begin position="217"/>
        <end position="296"/>
    </location>
</feature>
<evidence type="ECO:0000256" key="2">
    <source>
        <dbReference type="ARBA" id="ARBA00022884"/>
    </source>
</evidence>
<dbReference type="Proteomes" id="UP000186817">
    <property type="component" value="Unassembled WGS sequence"/>
</dbReference>
<comment type="caution">
    <text evidence="6">The sequence shown here is derived from an EMBL/GenBank/DDBJ whole genome shotgun (WGS) entry which is preliminary data.</text>
</comment>
<evidence type="ECO:0000256" key="1">
    <source>
        <dbReference type="ARBA" id="ARBA00022737"/>
    </source>
</evidence>
<dbReference type="InterPro" id="IPR035979">
    <property type="entry name" value="RBD_domain_sf"/>
</dbReference>
<evidence type="ECO:0000256" key="4">
    <source>
        <dbReference type="SAM" id="MobiDB-lite"/>
    </source>
</evidence>
<feature type="region of interest" description="Disordered" evidence="4">
    <location>
        <begin position="126"/>
        <end position="167"/>
    </location>
</feature>
<organism evidence="6 7">
    <name type="scientific">Symbiodinium microadriaticum</name>
    <name type="common">Dinoflagellate</name>
    <name type="synonym">Zooxanthella microadriatica</name>
    <dbReference type="NCBI Taxonomy" id="2951"/>
    <lineage>
        <taxon>Eukaryota</taxon>
        <taxon>Sar</taxon>
        <taxon>Alveolata</taxon>
        <taxon>Dinophyceae</taxon>
        <taxon>Suessiales</taxon>
        <taxon>Symbiodiniaceae</taxon>
        <taxon>Symbiodinium</taxon>
    </lineage>
</organism>
<dbReference type="CDD" id="cd00590">
    <property type="entry name" value="RRM_SF"/>
    <property type="match status" value="1"/>
</dbReference>
<feature type="compositionally biased region" description="Polar residues" evidence="4">
    <location>
        <begin position="83"/>
        <end position="93"/>
    </location>
</feature>
<accession>A0A1Q9EEN3</accession>
<dbReference type="EMBL" id="LSRX01000173">
    <property type="protein sequence ID" value="OLQ05869.1"/>
    <property type="molecule type" value="Genomic_DNA"/>
</dbReference>
<evidence type="ECO:0000313" key="7">
    <source>
        <dbReference type="Proteomes" id="UP000186817"/>
    </source>
</evidence>
<evidence type="ECO:0000256" key="3">
    <source>
        <dbReference type="PROSITE-ProRule" id="PRU00176"/>
    </source>
</evidence>
<dbReference type="Pfam" id="PF00076">
    <property type="entry name" value="RRM_1"/>
    <property type="match status" value="2"/>
</dbReference>
<dbReference type="InterPro" id="IPR012677">
    <property type="entry name" value="Nucleotide-bd_a/b_plait_sf"/>
</dbReference>
<gene>
    <name evidence="6" type="ORF">AK812_SmicGene10885</name>
</gene>
<reference evidence="6 7" key="1">
    <citation type="submission" date="2016-02" db="EMBL/GenBank/DDBJ databases">
        <title>Genome analysis of coral dinoflagellate symbionts highlights evolutionary adaptations to a symbiotic lifestyle.</title>
        <authorList>
            <person name="Aranda M."/>
            <person name="Li Y."/>
            <person name="Liew Y.J."/>
            <person name="Baumgarten S."/>
            <person name="Simakov O."/>
            <person name="Wilson M."/>
            <person name="Piel J."/>
            <person name="Ashoor H."/>
            <person name="Bougouffa S."/>
            <person name="Bajic V.B."/>
            <person name="Ryu T."/>
            <person name="Ravasi T."/>
            <person name="Bayer T."/>
            <person name="Micklem G."/>
            <person name="Kim H."/>
            <person name="Bhak J."/>
            <person name="Lajeunesse T.C."/>
            <person name="Voolstra C.R."/>
        </authorList>
    </citation>
    <scope>NUCLEOTIDE SEQUENCE [LARGE SCALE GENOMIC DNA]</scope>
    <source>
        <strain evidence="6 7">CCMP2467</strain>
    </source>
</reference>
<proteinExistence type="predicted"/>
<dbReference type="OMA" id="MAANANK"/>
<dbReference type="Gene3D" id="3.30.70.330">
    <property type="match status" value="2"/>
</dbReference>
<dbReference type="GO" id="GO:0003723">
    <property type="term" value="F:RNA binding"/>
    <property type="evidence" value="ECO:0007669"/>
    <property type="project" value="UniProtKB-UniRule"/>
</dbReference>
<protein>
    <recommendedName>
        <fullName evidence="5">RRM domain-containing protein</fullName>
    </recommendedName>
</protein>
<keyword evidence="2 3" id="KW-0694">RNA-binding</keyword>
<dbReference type="AlphaFoldDB" id="A0A1Q9EEN3"/>
<evidence type="ECO:0000259" key="5">
    <source>
        <dbReference type="PROSITE" id="PS50102"/>
    </source>
</evidence>
<name>A0A1Q9EEN3_SYMMI</name>
<dbReference type="PANTHER" id="PTHR48027">
    <property type="entry name" value="HETEROGENEOUS NUCLEAR RIBONUCLEOPROTEIN 87F-RELATED"/>
    <property type="match status" value="1"/>
</dbReference>
<dbReference type="InterPro" id="IPR000504">
    <property type="entry name" value="RRM_dom"/>
</dbReference>
<dbReference type="PROSITE" id="PS50102">
    <property type="entry name" value="RRM"/>
    <property type="match status" value="2"/>
</dbReference>
<dbReference type="SMART" id="SM00360">
    <property type="entry name" value="RRM"/>
    <property type="match status" value="2"/>
</dbReference>